<protein>
    <recommendedName>
        <fullName evidence="6">4Fe-4S ferredoxin-type domain-containing protein</fullName>
    </recommendedName>
</protein>
<dbReference type="InterPro" id="IPR017900">
    <property type="entry name" value="4Fe4S_Fe_S_CS"/>
</dbReference>
<dbReference type="Pfam" id="PF08331">
    <property type="entry name" value="QueG_DUF1730"/>
    <property type="match status" value="1"/>
</dbReference>
<dbReference type="GO" id="GO:0052693">
    <property type="term" value="F:epoxyqueuosine reductase activity"/>
    <property type="evidence" value="ECO:0007669"/>
    <property type="project" value="TreeGrafter"/>
</dbReference>
<dbReference type="InterPro" id="IPR013542">
    <property type="entry name" value="QueG_DUF1730"/>
</dbReference>
<sequence>MYNFSNVIRASGLFANEMYNQRLSQKIKEVAQQMGFDLVGITQADPPKMIGRYQKWLDKGYAGKMDYLKRHLNLKRDPKTILSEAKSVICVGMNYYTIEPDPARKVDPLRGQISRYAWGDDYHDIIRAKLKKLVKIIEKIARKETRNRVFVDSGPILEREYAQNAGLGWLAKNTNLINWEKGSWYFLAEILIDIPLQPDQIEPRGSCGTCTLCIEACPTDAIIEPNILDSRLCISYLTIELKESIPREIRSKTGNLIFGC</sequence>
<dbReference type="InterPro" id="IPR017896">
    <property type="entry name" value="4Fe4S_Fe-S-bd"/>
</dbReference>
<evidence type="ECO:0000256" key="5">
    <source>
        <dbReference type="ARBA" id="ARBA00023002"/>
    </source>
</evidence>
<dbReference type="PANTHER" id="PTHR30002">
    <property type="entry name" value="EPOXYQUEUOSINE REDUCTASE"/>
    <property type="match status" value="1"/>
</dbReference>
<keyword evidence="3" id="KW-0819">tRNA processing</keyword>
<keyword evidence="5" id="KW-0560">Oxidoreductase</keyword>
<feature type="domain" description="4Fe-4S ferredoxin-type" evidence="6">
    <location>
        <begin position="197"/>
        <end position="227"/>
    </location>
</feature>
<keyword evidence="1" id="KW-0408">Iron</keyword>
<dbReference type="PROSITE" id="PS00198">
    <property type="entry name" value="4FE4S_FER_1"/>
    <property type="match status" value="1"/>
</dbReference>
<dbReference type="AlphaFoldDB" id="A0A382J537"/>
<evidence type="ECO:0000256" key="2">
    <source>
        <dbReference type="ARBA" id="ARBA00022490"/>
    </source>
</evidence>
<dbReference type="SUPFAM" id="SSF46548">
    <property type="entry name" value="alpha-helical ferredoxin"/>
    <property type="match status" value="1"/>
</dbReference>
<evidence type="ECO:0000313" key="7">
    <source>
        <dbReference type="EMBL" id="SVC06675.1"/>
    </source>
</evidence>
<dbReference type="Pfam" id="PF13484">
    <property type="entry name" value="Fer4_16"/>
    <property type="match status" value="1"/>
</dbReference>
<dbReference type="InterPro" id="IPR004453">
    <property type="entry name" value="QueG"/>
</dbReference>
<name>A0A382J537_9ZZZZ</name>
<keyword evidence="4" id="KW-0671">Queuosine biosynthesis</keyword>
<gene>
    <name evidence="7" type="ORF">METZ01_LOCUS259529</name>
</gene>
<keyword evidence="1" id="KW-0004">4Fe-4S</keyword>
<dbReference type="PANTHER" id="PTHR30002:SF4">
    <property type="entry name" value="EPOXYQUEUOSINE REDUCTASE"/>
    <property type="match status" value="1"/>
</dbReference>
<dbReference type="GO" id="GO:0008616">
    <property type="term" value="P:tRNA queuosine(34) biosynthetic process"/>
    <property type="evidence" value="ECO:0007669"/>
    <property type="project" value="UniProtKB-KW"/>
</dbReference>
<proteinExistence type="predicted"/>
<dbReference type="NCBIfam" id="TIGR00276">
    <property type="entry name" value="tRNA epoxyqueuosine(34) reductase QueG"/>
    <property type="match status" value="1"/>
</dbReference>
<keyword evidence="2" id="KW-0963">Cytoplasm</keyword>
<evidence type="ECO:0000256" key="1">
    <source>
        <dbReference type="ARBA" id="ARBA00022485"/>
    </source>
</evidence>
<keyword evidence="1" id="KW-0479">Metal-binding</keyword>
<feature type="non-terminal residue" evidence="7">
    <location>
        <position position="260"/>
    </location>
</feature>
<evidence type="ECO:0000256" key="3">
    <source>
        <dbReference type="ARBA" id="ARBA00022694"/>
    </source>
</evidence>
<evidence type="ECO:0000256" key="4">
    <source>
        <dbReference type="ARBA" id="ARBA00022785"/>
    </source>
</evidence>
<organism evidence="7">
    <name type="scientific">marine metagenome</name>
    <dbReference type="NCBI Taxonomy" id="408172"/>
    <lineage>
        <taxon>unclassified sequences</taxon>
        <taxon>metagenomes</taxon>
        <taxon>ecological metagenomes</taxon>
    </lineage>
</organism>
<keyword evidence="1" id="KW-0411">Iron-sulfur</keyword>
<dbReference type="PROSITE" id="PS51379">
    <property type="entry name" value="4FE4S_FER_2"/>
    <property type="match status" value="1"/>
</dbReference>
<accession>A0A382J537</accession>
<reference evidence="7" key="1">
    <citation type="submission" date="2018-05" db="EMBL/GenBank/DDBJ databases">
        <authorList>
            <person name="Lanie J.A."/>
            <person name="Ng W.-L."/>
            <person name="Kazmierczak K.M."/>
            <person name="Andrzejewski T.M."/>
            <person name="Davidsen T.M."/>
            <person name="Wayne K.J."/>
            <person name="Tettelin H."/>
            <person name="Glass J.I."/>
            <person name="Rusch D."/>
            <person name="Podicherti R."/>
            <person name="Tsui H.-C.T."/>
            <person name="Winkler M.E."/>
        </authorList>
    </citation>
    <scope>NUCLEOTIDE SEQUENCE</scope>
</reference>
<evidence type="ECO:0000259" key="6">
    <source>
        <dbReference type="PROSITE" id="PS51379"/>
    </source>
</evidence>
<dbReference type="EMBL" id="UINC01071625">
    <property type="protein sequence ID" value="SVC06675.1"/>
    <property type="molecule type" value="Genomic_DNA"/>
</dbReference>
<dbReference type="GO" id="GO:0051539">
    <property type="term" value="F:4 iron, 4 sulfur cluster binding"/>
    <property type="evidence" value="ECO:0007669"/>
    <property type="project" value="UniProtKB-KW"/>
</dbReference>